<keyword evidence="2" id="KW-1185">Reference proteome</keyword>
<evidence type="ECO:0000313" key="1">
    <source>
        <dbReference type="EMBL" id="KAL0936118.1"/>
    </source>
</evidence>
<protein>
    <submittedName>
        <fullName evidence="1">Kelch repeat protein</fullName>
    </submittedName>
</protein>
<dbReference type="Proteomes" id="UP000805649">
    <property type="component" value="Unassembled WGS sequence"/>
</dbReference>
<evidence type="ECO:0000313" key="2">
    <source>
        <dbReference type="Proteomes" id="UP000805649"/>
    </source>
</evidence>
<comment type="caution">
    <text evidence="1">The sequence shown here is derived from an EMBL/GenBank/DDBJ whole genome shotgun (WGS) entry which is preliminary data.</text>
</comment>
<proteinExistence type="predicted"/>
<reference evidence="1 2" key="1">
    <citation type="journal article" date="2020" name="Phytopathology">
        <title>Genome Sequence Resources of Colletotrichum truncatum, C. plurivorum, C. musicola, and C. sojae: Four Species Pathogenic to Soybean (Glycine max).</title>
        <authorList>
            <person name="Rogerio F."/>
            <person name="Boufleur T.R."/>
            <person name="Ciampi-Guillardi M."/>
            <person name="Sukno S.A."/>
            <person name="Thon M.R."/>
            <person name="Massola Junior N.S."/>
            <person name="Baroncelli R."/>
        </authorList>
    </citation>
    <scope>NUCLEOTIDE SEQUENCE [LARGE SCALE GENOMIC DNA]</scope>
    <source>
        <strain evidence="1 2">CMES1059</strain>
    </source>
</reference>
<organism evidence="1 2">
    <name type="scientific">Colletotrichum truncatum</name>
    <name type="common">Anthracnose fungus</name>
    <name type="synonym">Colletotrichum capsici</name>
    <dbReference type="NCBI Taxonomy" id="5467"/>
    <lineage>
        <taxon>Eukaryota</taxon>
        <taxon>Fungi</taxon>
        <taxon>Dikarya</taxon>
        <taxon>Ascomycota</taxon>
        <taxon>Pezizomycotina</taxon>
        <taxon>Sordariomycetes</taxon>
        <taxon>Hypocreomycetidae</taxon>
        <taxon>Glomerellales</taxon>
        <taxon>Glomerellaceae</taxon>
        <taxon>Colletotrichum</taxon>
        <taxon>Colletotrichum truncatum species complex</taxon>
    </lineage>
</organism>
<gene>
    <name evidence="1" type="ORF">CTRU02_208333</name>
</gene>
<accession>A0ACC3YW08</accession>
<dbReference type="EMBL" id="VUJX02000005">
    <property type="protein sequence ID" value="KAL0936118.1"/>
    <property type="molecule type" value="Genomic_DNA"/>
</dbReference>
<name>A0ACC3YW08_COLTU</name>
<sequence length="591" mass="64376">MWLQSLAEVVALGLALQFPHFVNAQTSSDWKLSDSPPRDLFLRRAHARVAVLGNYAYIDGGEMSQLAADGKPIQNRGSNAVNSTLSIDLSQSWTASNVTIRIIEKPITGMDGQAMWKNEGLKTFFIWGGHIPYGGKIGPAESWKFEADGKGGGEWVTESPANPSLFSELRRNEDGAFVSTPDAGFWFGGLASAWTNPNAYVQAVPGVLSYNMTTKVWTNETTPGFSAFSKYGTMIGGGGVYIPTFGDNGLIVVMGGCLYTLEPSQKGPYGWMDFSNLTFYDPITKDWYWQQTTGNAPTPRRGFCSVGAEGKNGTYEIFVFGGTNTETGSTFDDVFVLSLPGFVWTQVQYQSKNLRRYHNCAVVGRRQMLSVGGTDGITGWSGADPWPNGLGIFDMTDLKWKSDYDTNAEDYETAKSIQDWYQNSGVNSVKWSSERVQKVFTKATSSNGSSEENPSSGTDKTPGANDNNNNLDGESQNRLSTAVIAGVVVGAVLGSIMVAAAFWFIRRRKQKSLAAATVRGEEPGVNPYYEPILPGELPSQPSRTELYGGPGSEDGSSSNGPKVEMMGSHGHHFTVAELDAHQYQDEERLRK</sequence>